<proteinExistence type="predicted"/>
<evidence type="ECO:0000313" key="1">
    <source>
        <dbReference type="EMBL" id="KAJ7705517.1"/>
    </source>
</evidence>
<comment type="caution">
    <text evidence="1">The sequence shown here is derived from an EMBL/GenBank/DDBJ whole genome shotgun (WGS) entry which is preliminary data.</text>
</comment>
<protein>
    <submittedName>
        <fullName evidence="1">Uncharacterized protein</fullName>
    </submittedName>
</protein>
<keyword evidence="2" id="KW-1185">Reference proteome</keyword>
<dbReference type="EMBL" id="JARKIE010000008">
    <property type="protein sequence ID" value="KAJ7705517.1"/>
    <property type="molecule type" value="Genomic_DNA"/>
</dbReference>
<reference evidence="1" key="1">
    <citation type="submission" date="2023-03" db="EMBL/GenBank/DDBJ databases">
        <title>Massive genome expansion in bonnet fungi (Mycena s.s.) driven by repeated elements and novel gene families across ecological guilds.</title>
        <authorList>
            <consortium name="Lawrence Berkeley National Laboratory"/>
            <person name="Harder C.B."/>
            <person name="Miyauchi S."/>
            <person name="Viragh M."/>
            <person name="Kuo A."/>
            <person name="Thoen E."/>
            <person name="Andreopoulos B."/>
            <person name="Lu D."/>
            <person name="Skrede I."/>
            <person name="Drula E."/>
            <person name="Henrissat B."/>
            <person name="Morin E."/>
            <person name="Kohler A."/>
            <person name="Barry K."/>
            <person name="LaButti K."/>
            <person name="Morin E."/>
            <person name="Salamov A."/>
            <person name="Lipzen A."/>
            <person name="Mereny Z."/>
            <person name="Hegedus B."/>
            <person name="Baldrian P."/>
            <person name="Stursova M."/>
            <person name="Weitz H."/>
            <person name="Taylor A."/>
            <person name="Grigoriev I.V."/>
            <person name="Nagy L.G."/>
            <person name="Martin F."/>
            <person name="Kauserud H."/>
        </authorList>
    </citation>
    <scope>NUCLEOTIDE SEQUENCE</scope>
    <source>
        <strain evidence="1">CBHHK067</strain>
    </source>
</reference>
<name>A0AAD7GUI8_MYCRO</name>
<evidence type="ECO:0000313" key="2">
    <source>
        <dbReference type="Proteomes" id="UP001221757"/>
    </source>
</evidence>
<feature type="non-terminal residue" evidence="1">
    <location>
        <position position="176"/>
    </location>
</feature>
<organism evidence="1 2">
    <name type="scientific">Mycena rosella</name>
    <name type="common">Pink bonnet</name>
    <name type="synonym">Agaricus rosellus</name>
    <dbReference type="NCBI Taxonomy" id="1033263"/>
    <lineage>
        <taxon>Eukaryota</taxon>
        <taxon>Fungi</taxon>
        <taxon>Dikarya</taxon>
        <taxon>Basidiomycota</taxon>
        <taxon>Agaricomycotina</taxon>
        <taxon>Agaricomycetes</taxon>
        <taxon>Agaricomycetidae</taxon>
        <taxon>Agaricales</taxon>
        <taxon>Marasmiineae</taxon>
        <taxon>Mycenaceae</taxon>
        <taxon>Mycena</taxon>
    </lineage>
</organism>
<gene>
    <name evidence="1" type="ORF">B0H17DRAFT_1299017</name>
</gene>
<dbReference type="Proteomes" id="UP001221757">
    <property type="component" value="Unassembled WGS sequence"/>
</dbReference>
<dbReference type="AlphaFoldDB" id="A0AAD7GUI8"/>
<accession>A0AAD7GUI8</accession>
<sequence>MATVPIPWPSHEVCEHLVSKSSGYFIYASTIIKFIDDKNFRPTERLGIIMGITEPDSGSPYSALDQLYTQILSGVPTRSQLFKILTVIAANGGDNFRHIPWPFKVTFSVKSTNDIEQLLDLRPGDVRLMLRGLHSLINVEYGEDANGEPEEDSEVIVHHTSFLDFLNDPARSAEFH</sequence>